<accession>A0ABU7R9U1</accession>
<dbReference type="InterPro" id="IPR010327">
    <property type="entry name" value="FldB/FldC_alpha/beta"/>
</dbReference>
<dbReference type="EMBL" id="JAZGJQ010000004">
    <property type="protein sequence ID" value="MEE6147371.1"/>
    <property type="molecule type" value="Genomic_DNA"/>
</dbReference>
<keyword evidence="3" id="KW-1185">Reference proteome</keyword>
<dbReference type="PANTHER" id="PTHR30548:SF2">
    <property type="entry name" value="2-HYDROXYACYL-COA DEHYDRATASE,D-COMPONENT"/>
    <property type="match status" value="1"/>
</dbReference>
<dbReference type="Gene3D" id="3.40.50.11890">
    <property type="match status" value="1"/>
</dbReference>
<sequence length="446" mass="48903">MAGESWVGGILDWGGNLLSEYSTNAPDTVRWVLNRGFDAVRWGTRHLPNRRKLPSGQTASRIALESVTRALDDFGDAVVTSIWLPSEPFLALGTNPVCAEALAGFVAAAKSEAGFAAEAEACGIPPTYCSYHRVLLGMAASNVLESPRMLASCSVACDANNLTFKALSRYWGTPHFYVDVPYETDEASIRYVADQLREMTHQAEEVFGRRLDEEALRACVDRTNRTLDNLQRALPLRRGRYLASDMGLEMQEALAEHLWLGTPDTLAMSEQQLDDFAHADSYQGLNLVWAHTPPFFLDSLKRLLNQSQEAQIVASDMLYDQVLPEGRAFGADQPFESMAERLVRCCFNGPADRRAARLLELARATAADGAVVFCHWGCKETAGAAQLISSTLEEAGFPTLVLDGDGCDRSNDMEGQMSTRLTAFLEMLRARRAELAAEGAGHGQAR</sequence>
<dbReference type="PANTHER" id="PTHR30548">
    <property type="entry name" value="2-HYDROXYGLUTARYL-COA DEHYDRATASE, D-COMPONENT-RELATED"/>
    <property type="match status" value="1"/>
</dbReference>
<reference evidence="2 3" key="1">
    <citation type="submission" date="2024-01" db="EMBL/GenBank/DDBJ databases">
        <title>Description of Olsenella sp. nov., isolated from pig feces.</title>
        <authorList>
            <person name="Chang Y.-H."/>
        </authorList>
    </citation>
    <scope>NUCLEOTIDE SEQUENCE [LARGE SCALE GENOMIC DNA]</scope>
    <source>
        <strain evidence="2 3">YH-ols2223</strain>
    </source>
</reference>
<evidence type="ECO:0000256" key="1">
    <source>
        <dbReference type="ARBA" id="ARBA00005806"/>
    </source>
</evidence>
<protein>
    <submittedName>
        <fullName evidence="2">2-hydroxyacyl-CoA dehydratase family protein</fullName>
    </submittedName>
</protein>
<evidence type="ECO:0000313" key="3">
    <source>
        <dbReference type="Proteomes" id="UP001332931"/>
    </source>
</evidence>
<organism evidence="2 3">
    <name type="scientific">Olsenella absiana</name>
    <dbReference type="NCBI Taxonomy" id="3115222"/>
    <lineage>
        <taxon>Bacteria</taxon>
        <taxon>Bacillati</taxon>
        <taxon>Actinomycetota</taxon>
        <taxon>Coriobacteriia</taxon>
        <taxon>Coriobacteriales</taxon>
        <taxon>Atopobiaceae</taxon>
        <taxon>Olsenella</taxon>
    </lineage>
</organism>
<gene>
    <name evidence="2" type="ORF">VXJ25_05115</name>
</gene>
<dbReference type="Proteomes" id="UP001332931">
    <property type="component" value="Unassembled WGS sequence"/>
</dbReference>
<dbReference type="RefSeq" id="WP_330958136.1">
    <property type="nucleotide sequence ID" value="NZ_JAZGJQ010000004.1"/>
</dbReference>
<comment type="caution">
    <text evidence="2">The sequence shown here is derived from an EMBL/GenBank/DDBJ whole genome shotgun (WGS) entry which is preliminary data.</text>
</comment>
<dbReference type="Pfam" id="PF06050">
    <property type="entry name" value="HGD-D"/>
    <property type="match status" value="1"/>
</dbReference>
<dbReference type="Gene3D" id="3.40.50.11900">
    <property type="match status" value="1"/>
</dbReference>
<evidence type="ECO:0000313" key="2">
    <source>
        <dbReference type="EMBL" id="MEE6147371.1"/>
    </source>
</evidence>
<proteinExistence type="inferred from homology"/>
<name>A0ABU7R9U1_9ACTN</name>
<comment type="similarity">
    <text evidence="1">Belongs to the FldB/FldC dehydratase alpha/beta subunit family.</text>
</comment>